<protein>
    <recommendedName>
        <fullName evidence="2">DUF7906 domain-containing protein</fullName>
    </recommendedName>
</protein>
<keyword evidence="1" id="KW-0732">Signal</keyword>
<feature type="domain" description="DUF7906" evidence="2">
    <location>
        <begin position="79"/>
        <end position="376"/>
    </location>
</feature>
<sequence length="393" mass="42933">MAFTRSNSVYPLLLIGLLLHSSCCDIAEGLSGSASKSDKRQLKRSAAKRWESINEVVRDEIKSATKHFLEERSRALILPIEVDVLLLGFDGDGGYGYQLERQALEELLGSATEDNTICPTVWETGEPAAVCFSVNYLTLDNRLVDNAMSRLEAALTGNMEWVGDRSQDWPDGSKEVQVFEVEAVGEVEATVWDMLDEAYGGQQPEINRDQHSQIVIINPSKLRMRPALPPPPHQHLQQQQQQLNFGAANANFIAEWKRGAVDSSHVVDQEAGFLYRYRYNGRGGSSAFVGQYNFIVIDISAGPVSYGPLASPSGAVAPTAMPRLMPLLLRMTQELEQHPQPGTLREHMLAEAARGQSAVFTGQLAAAVAAATRHLFASDLLMSGAEALAGPQT</sequence>
<gene>
    <name evidence="3" type="ORF">Agub_g15012</name>
</gene>
<organism evidence="3 4">
    <name type="scientific">Astrephomene gubernaculifera</name>
    <dbReference type="NCBI Taxonomy" id="47775"/>
    <lineage>
        <taxon>Eukaryota</taxon>
        <taxon>Viridiplantae</taxon>
        <taxon>Chlorophyta</taxon>
        <taxon>core chlorophytes</taxon>
        <taxon>Chlorophyceae</taxon>
        <taxon>CS clade</taxon>
        <taxon>Chlamydomonadales</taxon>
        <taxon>Astrephomenaceae</taxon>
        <taxon>Astrephomene</taxon>
    </lineage>
</organism>
<dbReference type="AlphaFoldDB" id="A0AAD3E2W9"/>
<accession>A0AAD3E2W9</accession>
<name>A0AAD3E2W9_9CHLO</name>
<feature type="chain" id="PRO_5042223990" description="DUF7906 domain-containing protein" evidence="1">
    <location>
        <begin position="30"/>
        <end position="393"/>
    </location>
</feature>
<reference evidence="3 4" key="1">
    <citation type="journal article" date="2021" name="Sci. Rep.">
        <title>Genome sequencing of the multicellular alga Astrephomene provides insights into convergent evolution of germ-soma differentiation.</title>
        <authorList>
            <person name="Yamashita S."/>
            <person name="Yamamoto K."/>
            <person name="Matsuzaki R."/>
            <person name="Suzuki S."/>
            <person name="Yamaguchi H."/>
            <person name="Hirooka S."/>
            <person name="Minakuchi Y."/>
            <person name="Miyagishima S."/>
            <person name="Kawachi M."/>
            <person name="Toyoda A."/>
            <person name="Nozaki H."/>
        </authorList>
    </citation>
    <scope>NUCLEOTIDE SEQUENCE [LARGE SCALE GENOMIC DNA]</scope>
    <source>
        <strain evidence="3 4">NIES-4017</strain>
    </source>
</reference>
<dbReference type="PANTHER" id="PTHR31515">
    <property type="entry name" value="TRANSMEMBRANE PROTEIN-RELATED"/>
    <property type="match status" value="1"/>
</dbReference>
<evidence type="ECO:0000259" key="2">
    <source>
        <dbReference type="Pfam" id="PF25483"/>
    </source>
</evidence>
<dbReference type="Proteomes" id="UP001054857">
    <property type="component" value="Unassembled WGS sequence"/>
</dbReference>
<evidence type="ECO:0000313" key="4">
    <source>
        <dbReference type="Proteomes" id="UP001054857"/>
    </source>
</evidence>
<proteinExistence type="predicted"/>
<comment type="caution">
    <text evidence="3">The sequence shown here is derived from an EMBL/GenBank/DDBJ whole genome shotgun (WGS) entry which is preliminary data.</text>
</comment>
<dbReference type="InterPro" id="IPR057228">
    <property type="entry name" value="DUF7906"/>
</dbReference>
<feature type="signal peptide" evidence="1">
    <location>
        <begin position="1"/>
        <end position="29"/>
    </location>
</feature>
<dbReference type="PANTHER" id="PTHR31515:SF0">
    <property type="entry name" value="TRANSMEMBRANE PROTEIN"/>
    <property type="match status" value="1"/>
</dbReference>
<evidence type="ECO:0000256" key="1">
    <source>
        <dbReference type="SAM" id="SignalP"/>
    </source>
</evidence>
<dbReference type="Pfam" id="PF25483">
    <property type="entry name" value="DUF7906"/>
    <property type="match status" value="1"/>
</dbReference>
<keyword evidence="4" id="KW-1185">Reference proteome</keyword>
<evidence type="ECO:0000313" key="3">
    <source>
        <dbReference type="EMBL" id="GFR52438.1"/>
    </source>
</evidence>
<feature type="non-terminal residue" evidence="3">
    <location>
        <position position="393"/>
    </location>
</feature>
<dbReference type="EMBL" id="BMAR01000064">
    <property type="protein sequence ID" value="GFR52438.1"/>
    <property type="molecule type" value="Genomic_DNA"/>
</dbReference>